<evidence type="ECO:0000256" key="1">
    <source>
        <dbReference type="SAM" id="MobiDB-lite"/>
    </source>
</evidence>
<name>A0A2R8BKH0_9RHOB</name>
<dbReference type="EMBL" id="OMOQ01000002">
    <property type="protein sequence ID" value="SPH23865.1"/>
    <property type="molecule type" value="Genomic_DNA"/>
</dbReference>
<keyword evidence="2" id="KW-0472">Membrane</keyword>
<evidence type="ECO:0000256" key="2">
    <source>
        <dbReference type="SAM" id="Phobius"/>
    </source>
</evidence>
<accession>A0A2R8BKH0</accession>
<keyword evidence="2" id="KW-0812">Transmembrane</keyword>
<gene>
    <name evidence="3" type="ORF">DEA8626_02936</name>
</gene>
<feature type="transmembrane region" description="Helical" evidence="2">
    <location>
        <begin position="27"/>
        <end position="49"/>
    </location>
</feature>
<dbReference type="Proteomes" id="UP000244924">
    <property type="component" value="Unassembled WGS sequence"/>
</dbReference>
<dbReference type="RefSeq" id="WP_146188871.1">
    <property type="nucleotide sequence ID" value="NZ_OMOQ01000002.1"/>
</dbReference>
<evidence type="ECO:0000313" key="4">
    <source>
        <dbReference type="Proteomes" id="UP000244924"/>
    </source>
</evidence>
<keyword evidence="4" id="KW-1185">Reference proteome</keyword>
<evidence type="ECO:0000313" key="3">
    <source>
        <dbReference type="EMBL" id="SPH23865.1"/>
    </source>
</evidence>
<feature type="region of interest" description="Disordered" evidence="1">
    <location>
        <begin position="70"/>
        <end position="99"/>
    </location>
</feature>
<proteinExistence type="predicted"/>
<organism evidence="3 4">
    <name type="scientific">Albidovulum aquaemixtae</name>
    <dbReference type="NCBI Taxonomy" id="1542388"/>
    <lineage>
        <taxon>Bacteria</taxon>
        <taxon>Pseudomonadati</taxon>
        <taxon>Pseudomonadota</taxon>
        <taxon>Alphaproteobacteria</taxon>
        <taxon>Rhodobacterales</taxon>
        <taxon>Paracoccaceae</taxon>
        <taxon>Albidovulum</taxon>
    </lineage>
</organism>
<keyword evidence="2" id="KW-1133">Transmembrane helix</keyword>
<feature type="compositionally biased region" description="Low complexity" evidence="1">
    <location>
        <begin position="70"/>
        <end position="87"/>
    </location>
</feature>
<protein>
    <submittedName>
        <fullName evidence="3">Uncharacterized protein</fullName>
    </submittedName>
</protein>
<dbReference type="AlphaFoldDB" id="A0A2R8BKH0"/>
<sequence length="99" mass="9784">MDYEQHMPGRSSYDPSRARGEMHREGGIGSVLFIIAVIVAALAIVIWLAGGEGTRSGAPATADPAVAVPADGSAAPAATDATAPAVGESQTAPAAAPSE</sequence>
<feature type="region of interest" description="Disordered" evidence="1">
    <location>
        <begin position="1"/>
        <end position="21"/>
    </location>
</feature>
<reference evidence="3 4" key="1">
    <citation type="submission" date="2018-03" db="EMBL/GenBank/DDBJ databases">
        <authorList>
            <person name="Keele B.F."/>
        </authorList>
    </citation>
    <scope>NUCLEOTIDE SEQUENCE [LARGE SCALE GENOMIC DNA]</scope>
    <source>
        <strain evidence="3 4">CECT 8626</strain>
    </source>
</reference>